<keyword evidence="3" id="KW-1185">Reference proteome</keyword>
<dbReference type="Gene3D" id="3.40.140.10">
    <property type="entry name" value="Cytidine Deaminase, domain 2"/>
    <property type="match status" value="1"/>
</dbReference>
<reference evidence="3" key="1">
    <citation type="submission" date="2017-02" db="EMBL/GenBank/DDBJ databases">
        <authorList>
            <person name="Mornico D."/>
        </authorList>
    </citation>
    <scope>NUCLEOTIDE SEQUENCE [LARGE SCALE GENOMIC DNA]</scope>
</reference>
<dbReference type="PROSITE" id="PS51747">
    <property type="entry name" value="CYT_DCMP_DEAMINASES_2"/>
    <property type="match status" value="1"/>
</dbReference>
<dbReference type="Proteomes" id="UP000188169">
    <property type="component" value="Unassembled WGS sequence"/>
</dbReference>
<organism evidence="2 3">
    <name type="scientific">Psychrobacter pasteurii</name>
    <dbReference type="NCBI Taxonomy" id="1945520"/>
    <lineage>
        <taxon>Bacteria</taxon>
        <taxon>Pseudomonadati</taxon>
        <taxon>Pseudomonadota</taxon>
        <taxon>Gammaproteobacteria</taxon>
        <taxon>Moraxellales</taxon>
        <taxon>Moraxellaceae</taxon>
        <taxon>Psychrobacter</taxon>
    </lineage>
</organism>
<dbReference type="STRING" id="1945520.A1019T_00298"/>
<evidence type="ECO:0000313" key="2">
    <source>
        <dbReference type="EMBL" id="SJM36337.1"/>
    </source>
</evidence>
<proteinExistence type="predicted"/>
<dbReference type="PANTHER" id="PTHR11079">
    <property type="entry name" value="CYTOSINE DEAMINASE FAMILY MEMBER"/>
    <property type="match status" value="1"/>
</dbReference>
<evidence type="ECO:0000259" key="1">
    <source>
        <dbReference type="PROSITE" id="PS51747"/>
    </source>
</evidence>
<gene>
    <name evidence="2" type="primary">guaD</name>
    <name evidence="2" type="ORF">A1019T_00298</name>
</gene>
<sequence length="162" mass="17668">MITEQDRLHLQRCIELASEALQAGDAPFGSVLVAGNGEVLKEDRNRINSLEATYHPELALAQWAAANMSEEARRQAVVYTSGEHCAMCSAAHAWAGLGRIVYASSSEQLQRWQQEQGLGGDAPINSLSINEVAPHIEAQGPVEGLDEQVKSLHLRAWQQPQS</sequence>
<dbReference type="GO" id="GO:0008892">
    <property type="term" value="F:guanine deaminase activity"/>
    <property type="evidence" value="ECO:0007669"/>
    <property type="project" value="UniProtKB-EC"/>
</dbReference>
<protein>
    <submittedName>
        <fullName evidence="2">Guanine deaminase</fullName>
        <ecNumber evidence="2">3.5.4.3</ecNumber>
    </submittedName>
</protein>
<accession>A0A1R4ECU5</accession>
<dbReference type="EC" id="3.5.4.3" evidence="2"/>
<dbReference type="Pfam" id="PF00383">
    <property type="entry name" value="dCMP_cyt_deam_1"/>
    <property type="match status" value="1"/>
</dbReference>
<dbReference type="PANTHER" id="PTHR11079:SF179">
    <property type="entry name" value="TRNA(ADENINE(34)) DEAMINASE, CHLOROPLASTIC"/>
    <property type="match status" value="1"/>
</dbReference>
<evidence type="ECO:0000313" key="3">
    <source>
        <dbReference type="Proteomes" id="UP000188169"/>
    </source>
</evidence>
<dbReference type="SUPFAM" id="SSF53927">
    <property type="entry name" value="Cytidine deaminase-like"/>
    <property type="match status" value="1"/>
</dbReference>
<dbReference type="OrthoDB" id="9802676at2"/>
<feature type="domain" description="CMP/dCMP-type deaminase" evidence="1">
    <location>
        <begin position="4"/>
        <end position="115"/>
    </location>
</feature>
<dbReference type="InterPro" id="IPR002125">
    <property type="entry name" value="CMP_dCMP_dom"/>
</dbReference>
<dbReference type="AlphaFoldDB" id="A0A1R4ECU5"/>
<keyword evidence="2" id="KW-0378">Hydrolase</keyword>
<dbReference type="CDD" id="cd01285">
    <property type="entry name" value="nucleoside_deaminase"/>
    <property type="match status" value="1"/>
</dbReference>
<dbReference type="InterPro" id="IPR016193">
    <property type="entry name" value="Cytidine_deaminase-like"/>
</dbReference>
<dbReference type="RefSeq" id="WP_077447747.1">
    <property type="nucleotide sequence ID" value="NZ_FUGD01000041.1"/>
</dbReference>
<dbReference type="EMBL" id="FUGD01000041">
    <property type="protein sequence ID" value="SJM36337.1"/>
    <property type="molecule type" value="Genomic_DNA"/>
</dbReference>
<name>A0A1R4ECU5_9GAMM</name>